<dbReference type="GO" id="GO:0061343">
    <property type="term" value="P:cell adhesion involved in heart morphogenesis"/>
    <property type="evidence" value="ECO:0007669"/>
    <property type="project" value="TreeGrafter"/>
</dbReference>
<dbReference type="Proteomes" id="UP001333110">
    <property type="component" value="Unassembled WGS sequence"/>
</dbReference>
<evidence type="ECO:0000313" key="1">
    <source>
        <dbReference type="EMBL" id="KAK4833075.1"/>
    </source>
</evidence>
<proteinExistence type="predicted"/>
<gene>
    <name evidence="1" type="ORF">QYF61_027737</name>
</gene>
<protein>
    <submittedName>
        <fullName evidence="1">Uncharacterized protein</fullName>
    </submittedName>
</protein>
<dbReference type="GO" id="GO:0007508">
    <property type="term" value="P:larval heart development"/>
    <property type="evidence" value="ECO:0007669"/>
    <property type="project" value="TreeGrafter"/>
</dbReference>
<keyword evidence="2" id="KW-1185">Reference proteome</keyword>
<dbReference type="EMBL" id="JAUNZN010000001">
    <property type="protein sequence ID" value="KAK4833075.1"/>
    <property type="molecule type" value="Genomic_DNA"/>
</dbReference>
<comment type="caution">
    <text evidence="1">The sequence shown here is derived from an EMBL/GenBank/DDBJ whole genome shotgun (WGS) entry which is preliminary data.</text>
</comment>
<name>A0AAN7SAL7_MYCAM</name>
<dbReference type="PANTHER" id="PTHR33395:SF22">
    <property type="entry name" value="REVERSE TRANSCRIPTASE DOMAIN-CONTAINING PROTEIN"/>
    <property type="match status" value="1"/>
</dbReference>
<reference evidence="1 2" key="1">
    <citation type="journal article" date="2023" name="J. Hered.">
        <title>Chromosome-level genome of the wood stork (Mycteria americana) provides insight into avian chromosome evolution.</title>
        <authorList>
            <person name="Flamio R. Jr."/>
            <person name="Ramstad K.M."/>
        </authorList>
    </citation>
    <scope>NUCLEOTIDE SEQUENCE [LARGE SCALE GENOMIC DNA]</scope>
    <source>
        <strain evidence="1">JAX WOST 10</strain>
    </source>
</reference>
<sequence>MPSQALSSDGYPGPTAPSSYTEHDIIWDGVRKVKVQLELNLARDAKNNKKGFYRYVSQKRKVKESVPQLMKRNGDLVSTDEEKAEVFNNFFSSVFSGNGYPHLSQVNGQHVGDQAG</sequence>
<dbReference type="AlphaFoldDB" id="A0AAN7SAL7"/>
<dbReference type="PANTHER" id="PTHR33395">
    <property type="entry name" value="TRANSCRIPTASE, PUTATIVE-RELATED-RELATED"/>
    <property type="match status" value="1"/>
</dbReference>
<dbReference type="GO" id="GO:0031012">
    <property type="term" value="C:extracellular matrix"/>
    <property type="evidence" value="ECO:0007669"/>
    <property type="project" value="TreeGrafter"/>
</dbReference>
<accession>A0AAN7SAL7</accession>
<organism evidence="1 2">
    <name type="scientific">Mycteria americana</name>
    <name type="common">Wood stork</name>
    <dbReference type="NCBI Taxonomy" id="33587"/>
    <lineage>
        <taxon>Eukaryota</taxon>
        <taxon>Metazoa</taxon>
        <taxon>Chordata</taxon>
        <taxon>Craniata</taxon>
        <taxon>Vertebrata</taxon>
        <taxon>Euteleostomi</taxon>
        <taxon>Archelosauria</taxon>
        <taxon>Archosauria</taxon>
        <taxon>Dinosauria</taxon>
        <taxon>Saurischia</taxon>
        <taxon>Theropoda</taxon>
        <taxon>Coelurosauria</taxon>
        <taxon>Aves</taxon>
        <taxon>Neognathae</taxon>
        <taxon>Neoaves</taxon>
        <taxon>Aequornithes</taxon>
        <taxon>Ciconiiformes</taxon>
        <taxon>Ciconiidae</taxon>
        <taxon>Mycteria</taxon>
    </lineage>
</organism>
<evidence type="ECO:0000313" key="2">
    <source>
        <dbReference type="Proteomes" id="UP001333110"/>
    </source>
</evidence>